<protein>
    <recommendedName>
        <fullName evidence="1">DUF6973 domain-containing protein</fullName>
    </recommendedName>
</protein>
<evidence type="ECO:0000259" key="1">
    <source>
        <dbReference type="Pfam" id="PF22322"/>
    </source>
</evidence>
<dbReference type="RefSeq" id="WP_214112718.1">
    <property type="nucleotide sequence ID" value="NZ_JAHCTB010000002.1"/>
</dbReference>
<sequence>MLSRISELNFAKLWRLAAVGLQNPLMVWPTFKATKKTMEICDSLFGKEHHKNNSTNAFRHALWNILICKYTTARGRSLKPSRTNKSIAWAEKITSFHEKLMPNKPLEKAMDLHNNKMGRNYFKELKDASEEEVIDFLKVKMDEAQRVANVEEIESHRNKLVYIE</sequence>
<organism evidence="2 3">
    <name type="scientific">Aequorivita echinoideorum</name>
    <dbReference type="NCBI Taxonomy" id="1549647"/>
    <lineage>
        <taxon>Bacteria</taxon>
        <taxon>Pseudomonadati</taxon>
        <taxon>Bacteroidota</taxon>
        <taxon>Flavobacteriia</taxon>
        <taxon>Flavobacteriales</taxon>
        <taxon>Flavobacteriaceae</taxon>
        <taxon>Aequorivita</taxon>
    </lineage>
</organism>
<name>A0ABS5S4H6_9FLAO</name>
<comment type="caution">
    <text evidence="2">The sequence shown here is derived from an EMBL/GenBank/DDBJ whole genome shotgun (WGS) entry which is preliminary data.</text>
</comment>
<gene>
    <name evidence="2" type="ORF">KIV10_06770</name>
</gene>
<dbReference type="Proteomes" id="UP001297092">
    <property type="component" value="Unassembled WGS sequence"/>
</dbReference>
<keyword evidence="3" id="KW-1185">Reference proteome</keyword>
<feature type="domain" description="DUF6973" evidence="1">
    <location>
        <begin position="19"/>
        <end position="144"/>
    </location>
</feature>
<dbReference type="InterPro" id="IPR054246">
    <property type="entry name" value="DUF6973"/>
</dbReference>
<accession>A0ABS5S4H6</accession>
<dbReference type="EMBL" id="JAHCTB010000002">
    <property type="protein sequence ID" value="MBT0607878.1"/>
    <property type="molecule type" value="Genomic_DNA"/>
</dbReference>
<reference evidence="2 3" key="1">
    <citation type="submission" date="2021-05" db="EMBL/GenBank/DDBJ databases">
        <title>Aequorivita echinoideorum JCM 30378 genome.</title>
        <authorList>
            <person name="Zhang H."/>
            <person name="Li C."/>
        </authorList>
    </citation>
    <scope>NUCLEOTIDE SEQUENCE [LARGE SCALE GENOMIC DNA]</scope>
    <source>
        <strain evidence="2 3">JCM30378</strain>
    </source>
</reference>
<dbReference type="Pfam" id="PF22322">
    <property type="entry name" value="DUF6973"/>
    <property type="match status" value="1"/>
</dbReference>
<proteinExistence type="predicted"/>
<evidence type="ECO:0000313" key="3">
    <source>
        <dbReference type="Proteomes" id="UP001297092"/>
    </source>
</evidence>
<evidence type="ECO:0000313" key="2">
    <source>
        <dbReference type="EMBL" id="MBT0607878.1"/>
    </source>
</evidence>